<dbReference type="GO" id="GO:0046872">
    <property type="term" value="F:metal ion binding"/>
    <property type="evidence" value="ECO:0007669"/>
    <property type="project" value="UniProtKB-KW"/>
</dbReference>
<dbReference type="InterPro" id="IPR000644">
    <property type="entry name" value="CBS_dom"/>
</dbReference>
<dbReference type="Pfam" id="PF00478">
    <property type="entry name" value="IMPDH"/>
    <property type="match status" value="1"/>
</dbReference>
<evidence type="ECO:0000256" key="3">
    <source>
        <dbReference type="ARBA" id="ARBA00023002"/>
    </source>
</evidence>
<feature type="binding site" evidence="5">
    <location>
        <begin position="314"/>
        <end position="316"/>
    </location>
    <ligand>
        <name>NAD(+)</name>
        <dbReference type="ChEBI" id="CHEBI:57540"/>
    </ligand>
</feature>
<feature type="domain" description="CBS" evidence="8">
    <location>
        <begin position="165"/>
        <end position="228"/>
    </location>
</feature>
<dbReference type="Pfam" id="PF00571">
    <property type="entry name" value="CBS"/>
    <property type="match status" value="2"/>
</dbReference>
<proteinExistence type="inferred from homology"/>
<dbReference type="SMART" id="SM00116">
    <property type="entry name" value="CBS"/>
    <property type="match status" value="2"/>
</dbReference>
<evidence type="ECO:0000256" key="4">
    <source>
        <dbReference type="ARBA" id="ARBA00023122"/>
    </source>
</evidence>
<evidence type="ECO:0000256" key="2">
    <source>
        <dbReference type="ARBA" id="ARBA00022723"/>
    </source>
</evidence>
<dbReference type="CDD" id="cd04601">
    <property type="entry name" value="CBS_pair_IMPDH"/>
    <property type="match status" value="1"/>
</dbReference>
<feature type="binding site" description="in other chain" evidence="6">
    <location>
        <position position="318"/>
    </location>
    <ligand>
        <name>K(+)</name>
        <dbReference type="ChEBI" id="CHEBI:29103"/>
        <note>ligand shared between two tetrameric partners</note>
    </ligand>
</feature>
<evidence type="ECO:0000313" key="10">
    <source>
        <dbReference type="Proteomes" id="UP000228496"/>
    </source>
</evidence>
<keyword evidence="6" id="KW-0630">Potassium</keyword>
<feature type="domain" description="CBS" evidence="8">
    <location>
        <begin position="94"/>
        <end position="158"/>
    </location>
</feature>
<dbReference type="InterPro" id="IPR001093">
    <property type="entry name" value="IMP_DH_GMPRt"/>
</dbReference>
<evidence type="ECO:0000256" key="7">
    <source>
        <dbReference type="PROSITE-ProRule" id="PRU00703"/>
    </source>
</evidence>
<feature type="binding site" evidence="5">
    <location>
        <begin position="262"/>
        <end position="264"/>
    </location>
    <ligand>
        <name>NAD(+)</name>
        <dbReference type="ChEBI" id="CHEBI:57540"/>
    </ligand>
</feature>
<dbReference type="FunFam" id="3.20.20.70:FF:000424">
    <property type="entry name" value="Inosine-5'-monophosphate dehydrogenase 2"/>
    <property type="match status" value="1"/>
</dbReference>
<dbReference type="PROSITE" id="PS51371">
    <property type="entry name" value="CBS"/>
    <property type="match status" value="2"/>
</dbReference>
<dbReference type="InterPro" id="IPR046342">
    <property type="entry name" value="CBS_dom_sf"/>
</dbReference>
<sequence length="503" mass="55259">MFIVFRGKTFKDFLIRPQKSVIISRRKGVDLSLPLSSNITLQLPIVGANMDTVSGPKSAKAAAMEGGIVFLPRNCSIKKQAGWVREVKRQHAFVVDNPVSVEKDMTIEEAKEIIDKHKQEGLRISGLLVEQSKNSNKLSGILTDRDIKYGLSHKNNNMRKVSDFMTSFKDGRLITATPGINIEDAEKIMLESRKEKLPLVDEVGNIKGLITMRDITTFKNKPYSNRDKKGRLRVGAAIGARGDYLERAEELIKEGVDCILIDIAHFDSEVGHSAAVEFRKKFPDTELVCGNMATSKAVERALELGININAVKIGIGPGRGCRTRLETNFGVPQLQAIREAYLVIRRAQLTGMTNYNVPIIADGGINYKGGIALSLLCGASSVMLGSMLAGTREAPGILYKDPKTKQLMKIYRGMTSPEAVIDSHDDEGEALDALETPAEGQSVPVQYTGPMEDLLKEIRGVLASAVSYAGEETLANAREKISQNPERYIVPLSEASKHESFDR</sequence>
<gene>
    <name evidence="9" type="ORF">COV29_03920</name>
</gene>
<evidence type="ECO:0000313" key="9">
    <source>
        <dbReference type="EMBL" id="PJE50526.1"/>
    </source>
</evidence>
<evidence type="ECO:0000256" key="6">
    <source>
        <dbReference type="PIRSR" id="PIRSR000130-4"/>
    </source>
</evidence>
<dbReference type="Proteomes" id="UP000228496">
    <property type="component" value="Unassembled WGS sequence"/>
</dbReference>
<dbReference type="SUPFAM" id="SSF54631">
    <property type="entry name" value="CBS-domain pair"/>
    <property type="match status" value="1"/>
</dbReference>
<dbReference type="GO" id="GO:0006183">
    <property type="term" value="P:GTP biosynthetic process"/>
    <property type="evidence" value="ECO:0007669"/>
    <property type="project" value="TreeGrafter"/>
</dbReference>
<evidence type="ECO:0000256" key="5">
    <source>
        <dbReference type="PIRSR" id="PIRSR000130-3"/>
    </source>
</evidence>
<keyword evidence="2" id="KW-0479">Metal-binding</keyword>
<keyword evidence="3" id="KW-0560">Oxidoreductase</keyword>
<dbReference type="InterPro" id="IPR013785">
    <property type="entry name" value="Aldolase_TIM"/>
</dbReference>
<evidence type="ECO:0000256" key="1">
    <source>
        <dbReference type="ARBA" id="ARBA00005502"/>
    </source>
</evidence>
<dbReference type="EMBL" id="PCXQ01000006">
    <property type="protein sequence ID" value="PJE50526.1"/>
    <property type="molecule type" value="Genomic_DNA"/>
</dbReference>
<feature type="binding site" description="in other chain" evidence="6">
    <location>
        <position position="321"/>
    </location>
    <ligand>
        <name>K(+)</name>
        <dbReference type="ChEBI" id="CHEBI:29103"/>
        <note>ligand shared between two tetrameric partners</note>
    </ligand>
</feature>
<dbReference type="PIRSF" id="PIRSF000130">
    <property type="entry name" value="IMPDH"/>
    <property type="match status" value="1"/>
</dbReference>
<feature type="binding site" description="in other chain" evidence="6">
    <location>
        <position position="316"/>
    </location>
    <ligand>
        <name>K(+)</name>
        <dbReference type="ChEBI" id="CHEBI:29103"/>
        <note>ligand shared between two tetrameric partners</note>
    </ligand>
</feature>
<evidence type="ECO:0000259" key="8">
    <source>
        <dbReference type="PROSITE" id="PS51371"/>
    </source>
</evidence>
<accession>A0A2J0Q6P0</accession>
<dbReference type="SUPFAM" id="SSF51412">
    <property type="entry name" value="Inosine monophosphate dehydrogenase (IMPDH)"/>
    <property type="match status" value="1"/>
</dbReference>
<dbReference type="AlphaFoldDB" id="A0A2J0Q6P0"/>
<dbReference type="Gene3D" id="3.20.20.70">
    <property type="entry name" value="Aldolase class I"/>
    <property type="match status" value="1"/>
</dbReference>
<dbReference type="CDD" id="cd00381">
    <property type="entry name" value="IMPDH"/>
    <property type="match status" value="1"/>
</dbReference>
<comment type="caution">
    <text evidence="9">The sequence shown here is derived from an EMBL/GenBank/DDBJ whole genome shotgun (WGS) entry which is preliminary data.</text>
</comment>
<keyword evidence="4 7" id="KW-0129">CBS domain</keyword>
<protein>
    <submittedName>
        <fullName evidence="9">IMP dehydrogenase</fullName>
    </submittedName>
</protein>
<dbReference type="SMART" id="SM01240">
    <property type="entry name" value="IMPDH"/>
    <property type="match status" value="1"/>
</dbReference>
<name>A0A2J0Q6P0_9BACT</name>
<dbReference type="PANTHER" id="PTHR11911">
    <property type="entry name" value="INOSINE-5-MONOPHOSPHATE DEHYDROGENASE RELATED"/>
    <property type="match status" value="1"/>
</dbReference>
<dbReference type="GO" id="GO:0003938">
    <property type="term" value="F:IMP dehydrogenase activity"/>
    <property type="evidence" value="ECO:0007669"/>
    <property type="project" value="InterPro"/>
</dbReference>
<organism evidence="9 10">
    <name type="scientific">Candidatus Yanofskybacteria bacterium CG10_big_fil_rev_8_21_14_0_10_36_16</name>
    <dbReference type="NCBI Taxonomy" id="1975096"/>
    <lineage>
        <taxon>Bacteria</taxon>
        <taxon>Candidatus Yanofskyibacteriota</taxon>
    </lineage>
</organism>
<dbReference type="InterPro" id="IPR005990">
    <property type="entry name" value="IMP_DH"/>
</dbReference>
<dbReference type="PANTHER" id="PTHR11911:SF111">
    <property type="entry name" value="INOSINE-5'-MONOPHOSPHATE DEHYDROGENASE"/>
    <property type="match status" value="1"/>
</dbReference>
<reference evidence="9 10" key="1">
    <citation type="submission" date="2017-09" db="EMBL/GenBank/DDBJ databases">
        <title>Depth-based differentiation of microbial function through sediment-hosted aquifers and enrichment of novel symbionts in the deep terrestrial subsurface.</title>
        <authorList>
            <person name="Probst A.J."/>
            <person name="Ladd B."/>
            <person name="Jarett J.K."/>
            <person name="Geller-Mcgrath D.E."/>
            <person name="Sieber C.M."/>
            <person name="Emerson J.B."/>
            <person name="Anantharaman K."/>
            <person name="Thomas B.C."/>
            <person name="Malmstrom R."/>
            <person name="Stieglmeier M."/>
            <person name="Klingl A."/>
            <person name="Woyke T."/>
            <person name="Ryan C.M."/>
            <person name="Banfield J.F."/>
        </authorList>
    </citation>
    <scope>NUCLEOTIDE SEQUENCE [LARGE SCALE GENOMIC DNA]</scope>
    <source>
        <strain evidence="9">CG10_big_fil_rev_8_21_14_0_10_36_16</strain>
    </source>
</reference>
<keyword evidence="5" id="KW-0520">NAD</keyword>
<comment type="similarity">
    <text evidence="1">Belongs to the IMPDH/GMPR family.</text>
</comment>